<comment type="caution">
    <text evidence="1">The sequence shown here is derived from an EMBL/GenBank/DDBJ whole genome shotgun (WGS) entry which is preliminary data.</text>
</comment>
<dbReference type="EMBL" id="JACIDW010000014">
    <property type="protein sequence ID" value="MBB3966096.1"/>
    <property type="molecule type" value="Genomic_DNA"/>
</dbReference>
<evidence type="ECO:0000313" key="1">
    <source>
        <dbReference type="EMBL" id="MBB3966096.1"/>
    </source>
</evidence>
<protein>
    <submittedName>
        <fullName evidence="1">Uncharacterized protein</fullName>
    </submittedName>
</protein>
<proteinExistence type="predicted"/>
<sequence>MSNLTNQLAAGSHSGAFYQFGSLNKPHALNDHAI</sequence>
<name>A0A7W6D0Q4_9HYPH</name>
<keyword evidence="2" id="KW-1185">Reference proteome</keyword>
<reference evidence="1 2" key="1">
    <citation type="submission" date="2020-08" db="EMBL/GenBank/DDBJ databases">
        <title>Genomic Encyclopedia of Type Strains, Phase IV (KMG-IV): sequencing the most valuable type-strain genomes for metagenomic binning, comparative biology and taxonomic classification.</title>
        <authorList>
            <person name="Goeker M."/>
        </authorList>
    </citation>
    <scope>NUCLEOTIDE SEQUENCE [LARGE SCALE GENOMIC DNA]</scope>
    <source>
        <strain evidence="1 2">DSM 26575</strain>
    </source>
</reference>
<dbReference type="Proteomes" id="UP000582090">
    <property type="component" value="Unassembled WGS sequence"/>
</dbReference>
<dbReference type="AlphaFoldDB" id="A0A7W6D0Q4"/>
<organism evidence="1 2">
    <name type="scientific">Rhizobium metallidurans</name>
    <dbReference type="NCBI Taxonomy" id="1265931"/>
    <lineage>
        <taxon>Bacteria</taxon>
        <taxon>Pseudomonadati</taxon>
        <taxon>Pseudomonadota</taxon>
        <taxon>Alphaproteobacteria</taxon>
        <taxon>Hyphomicrobiales</taxon>
        <taxon>Rhizobiaceae</taxon>
        <taxon>Rhizobium/Agrobacterium group</taxon>
        <taxon>Rhizobium</taxon>
    </lineage>
</organism>
<evidence type="ECO:0000313" key="2">
    <source>
        <dbReference type="Proteomes" id="UP000582090"/>
    </source>
</evidence>
<accession>A0A7W6D0Q4</accession>
<gene>
    <name evidence="1" type="ORF">GGQ67_003781</name>
</gene>